<evidence type="ECO:0000259" key="3">
    <source>
        <dbReference type="PROSITE" id="PS51459"/>
    </source>
</evidence>
<evidence type="ECO:0000256" key="1">
    <source>
        <dbReference type="PIRSR" id="PIRSR640198-1"/>
    </source>
</evidence>
<keyword evidence="2" id="KW-0547">Nucleotide-binding</keyword>
<dbReference type="SUPFAM" id="SSF140931">
    <property type="entry name" value="Fic-like"/>
    <property type="match status" value="1"/>
</dbReference>
<dbReference type="Pfam" id="PF02661">
    <property type="entry name" value="Fic"/>
    <property type="match status" value="1"/>
</dbReference>
<dbReference type="InterPro" id="IPR036597">
    <property type="entry name" value="Fido-like_dom_sf"/>
</dbReference>
<dbReference type="InterPro" id="IPR003812">
    <property type="entry name" value="Fido"/>
</dbReference>
<dbReference type="OrthoDB" id="9813719at2"/>
<name>A0A0M2NHP8_9FIRM</name>
<dbReference type="PROSITE" id="PS51459">
    <property type="entry name" value="FIDO"/>
    <property type="match status" value="1"/>
</dbReference>
<gene>
    <name evidence="4" type="ORF">CHK_2740</name>
</gene>
<dbReference type="GO" id="GO:0005524">
    <property type="term" value="F:ATP binding"/>
    <property type="evidence" value="ECO:0007669"/>
    <property type="project" value="UniProtKB-KW"/>
</dbReference>
<feature type="active site" evidence="1">
    <location>
        <position position="227"/>
    </location>
</feature>
<dbReference type="Proteomes" id="UP000034076">
    <property type="component" value="Unassembled WGS sequence"/>
</dbReference>
<sequence length="408" mass="47381">MKYIQLKNLYYADKNAYEKAYVERYQGIGTIKLPIKIKKHPAFIANTKELTILTESIFRKAMRINEYDFLLPDVAKSFRERSCLIDEIQMSNDIEGVNSSKAEISEALTNTKSKKELRFSGIVNKYVKILNNEKDLSEDIYSISGIRKLYDEIFLNEIPLDDRPDGLFFRTNKVFVRNPRQKIIHAGLTPESEIISNMEKSISMLQNEEIPYLYRVAAFHYCFGYIHPFYDGNGRMGRFMSSALFAHVLPPLMSIRLSYVIKKKKDQYYKAFEDVNDSKNRGDVTPFVLKFLSFVDEAADTLLDRIEQQVAALNEILTVINLLHDDGVLKKREGDIMFLLAQNYLFADEPFSMKELSETLKVSWSTEKASIDEIIRKGFPVTVSQEGKTKRIRLNVKGFLDEYREKYE</sequence>
<feature type="domain" description="Fido" evidence="3">
    <location>
        <begin position="141"/>
        <end position="290"/>
    </location>
</feature>
<keyword evidence="5" id="KW-1185">Reference proteome</keyword>
<comment type="caution">
    <text evidence="4">The sequence shown here is derived from an EMBL/GenBank/DDBJ whole genome shotgun (WGS) entry which is preliminary data.</text>
</comment>
<proteinExistence type="predicted"/>
<accession>A0A0M2NHP8</accession>
<dbReference type="PANTHER" id="PTHR13504:SF40">
    <property type="entry name" value="FIDO DOMAIN-CONTAINING PROTEIN"/>
    <property type="match status" value="1"/>
</dbReference>
<dbReference type="EMBL" id="LAYJ01000122">
    <property type="protein sequence ID" value="KKI49795.1"/>
    <property type="molecule type" value="Genomic_DNA"/>
</dbReference>
<dbReference type="STRING" id="270498.CHK_2740"/>
<feature type="binding site" evidence="2">
    <location>
        <begin position="231"/>
        <end position="238"/>
    </location>
    <ligand>
        <name>ATP</name>
        <dbReference type="ChEBI" id="CHEBI:30616"/>
    </ligand>
</feature>
<dbReference type="Gene3D" id="1.10.3290.10">
    <property type="entry name" value="Fido-like domain"/>
    <property type="match status" value="1"/>
</dbReference>
<feature type="binding site" evidence="2">
    <location>
        <position position="280"/>
    </location>
    <ligand>
        <name>ATP</name>
        <dbReference type="ChEBI" id="CHEBI:30616"/>
    </ligand>
</feature>
<evidence type="ECO:0000313" key="4">
    <source>
        <dbReference type="EMBL" id="KKI49795.1"/>
    </source>
</evidence>
<protein>
    <recommendedName>
        <fullName evidence="3">Fido domain-containing protein</fullName>
    </recommendedName>
</protein>
<organism evidence="4 5">
    <name type="scientific">Christensenella hongkongensis</name>
    <dbReference type="NCBI Taxonomy" id="270498"/>
    <lineage>
        <taxon>Bacteria</taxon>
        <taxon>Bacillati</taxon>
        <taxon>Bacillota</taxon>
        <taxon>Clostridia</taxon>
        <taxon>Christensenellales</taxon>
        <taxon>Christensenellaceae</taxon>
        <taxon>Christensenella</taxon>
    </lineage>
</organism>
<evidence type="ECO:0000313" key="5">
    <source>
        <dbReference type="Proteomes" id="UP000034076"/>
    </source>
</evidence>
<dbReference type="PANTHER" id="PTHR13504">
    <property type="entry name" value="FIDO DOMAIN-CONTAINING PROTEIN DDB_G0283145"/>
    <property type="match status" value="1"/>
</dbReference>
<evidence type="ECO:0000256" key="2">
    <source>
        <dbReference type="PIRSR" id="PIRSR640198-2"/>
    </source>
</evidence>
<dbReference type="InterPro" id="IPR040198">
    <property type="entry name" value="Fido_containing"/>
</dbReference>
<keyword evidence="2" id="KW-0067">ATP-binding</keyword>
<dbReference type="AlphaFoldDB" id="A0A0M2NHP8"/>
<feature type="binding site" evidence="2">
    <location>
        <begin position="176"/>
        <end position="185"/>
    </location>
    <ligand>
        <name>ATP</name>
        <dbReference type="ChEBI" id="CHEBI:30616"/>
    </ligand>
</feature>
<dbReference type="PATRIC" id="fig|270498.16.peg.2645"/>
<reference evidence="4 5" key="1">
    <citation type="submission" date="2015-04" db="EMBL/GenBank/DDBJ databases">
        <title>Draft genome sequence of bacteremic isolate Catabacter hongkongensis type strain HKU16T.</title>
        <authorList>
            <person name="Lau S.K."/>
            <person name="Teng J.L."/>
            <person name="Huang Y."/>
            <person name="Curreem S.O."/>
            <person name="Tsui S.K."/>
            <person name="Woo P.C."/>
        </authorList>
    </citation>
    <scope>NUCLEOTIDE SEQUENCE [LARGE SCALE GENOMIC DNA]</scope>
    <source>
        <strain evidence="4 5">HKU16</strain>
    </source>
</reference>
<feature type="binding site" evidence="2">
    <location>
        <begin position="268"/>
        <end position="269"/>
    </location>
    <ligand>
        <name>ATP</name>
        <dbReference type="ChEBI" id="CHEBI:30616"/>
    </ligand>
</feature>
<dbReference type="RefSeq" id="WP_046444540.1">
    <property type="nucleotide sequence ID" value="NZ_LAYJ01000122.1"/>
</dbReference>